<accession>A0A176YV44</accession>
<evidence type="ECO:0000256" key="1">
    <source>
        <dbReference type="SAM" id="MobiDB-lite"/>
    </source>
</evidence>
<feature type="signal peptide" evidence="2">
    <location>
        <begin position="1"/>
        <end position="21"/>
    </location>
</feature>
<dbReference type="Proteomes" id="UP000076959">
    <property type="component" value="Unassembled WGS sequence"/>
</dbReference>
<feature type="region of interest" description="Disordered" evidence="1">
    <location>
        <begin position="43"/>
        <end position="67"/>
    </location>
</feature>
<sequence length="89" mass="9612">MPKLLMTAVLTILISARTAAAQTYVPTPSSALPITSLQRPSLGLTTGSAPIGHRQPKTTDVPTEWPGDLERLSEEDVKIDRRLTICRGC</sequence>
<evidence type="ECO:0000313" key="4">
    <source>
        <dbReference type="Proteomes" id="UP000076959"/>
    </source>
</evidence>
<keyword evidence="4" id="KW-1185">Reference proteome</keyword>
<evidence type="ECO:0000256" key="2">
    <source>
        <dbReference type="SAM" id="SignalP"/>
    </source>
</evidence>
<keyword evidence="2" id="KW-0732">Signal</keyword>
<organism evidence="3 4">
    <name type="scientific">Bradyrhizobium centrolobii</name>
    <dbReference type="NCBI Taxonomy" id="1505087"/>
    <lineage>
        <taxon>Bacteria</taxon>
        <taxon>Pseudomonadati</taxon>
        <taxon>Pseudomonadota</taxon>
        <taxon>Alphaproteobacteria</taxon>
        <taxon>Hyphomicrobiales</taxon>
        <taxon>Nitrobacteraceae</taxon>
        <taxon>Bradyrhizobium</taxon>
    </lineage>
</organism>
<protein>
    <recommendedName>
        <fullName evidence="5">Secreted protein</fullName>
    </recommendedName>
</protein>
<dbReference type="EMBL" id="LUUB01000051">
    <property type="protein sequence ID" value="OAF10649.1"/>
    <property type="molecule type" value="Genomic_DNA"/>
</dbReference>
<name>A0A176YV44_9BRAD</name>
<evidence type="ECO:0000313" key="3">
    <source>
        <dbReference type="EMBL" id="OAF10649.1"/>
    </source>
</evidence>
<proteinExistence type="predicted"/>
<reference evidence="3 4" key="1">
    <citation type="submission" date="2016-03" db="EMBL/GenBank/DDBJ databases">
        <title>Draft Genome Sequence of the Strain BR 10245 (Bradyrhizobium sp.) isolated from nodules of Centrolobium paraense.</title>
        <authorList>
            <person name="Simoes-Araujo J.L.Sr."/>
            <person name="Barauna A.C."/>
            <person name="Silva K."/>
            <person name="Zilli J.E."/>
        </authorList>
    </citation>
    <scope>NUCLEOTIDE SEQUENCE [LARGE SCALE GENOMIC DNA]</scope>
    <source>
        <strain evidence="3 4">BR 10245</strain>
    </source>
</reference>
<evidence type="ECO:0008006" key="5">
    <source>
        <dbReference type="Google" id="ProtNLM"/>
    </source>
</evidence>
<comment type="caution">
    <text evidence="3">The sequence shown here is derived from an EMBL/GenBank/DDBJ whole genome shotgun (WGS) entry which is preliminary data.</text>
</comment>
<dbReference type="AlphaFoldDB" id="A0A176YV44"/>
<gene>
    <name evidence="3" type="ORF">AYJ54_10250</name>
</gene>
<feature type="chain" id="PRO_5008055125" description="Secreted protein" evidence="2">
    <location>
        <begin position="22"/>
        <end position="89"/>
    </location>
</feature>